<dbReference type="Proteomes" id="UP000276834">
    <property type="component" value="Unassembled WGS sequence"/>
</dbReference>
<keyword evidence="3" id="KW-1185">Reference proteome</keyword>
<gene>
    <name evidence="2" type="ORF">DV515_00013116</name>
</gene>
<dbReference type="EMBL" id="QUSF01000084">
    <property type="protein sequence ID" value="RLV94413.1"/>
    <property type="molecule type" value="Genomic_DNA"/>
</dbReference>
<evidence type="ECO:0000313" key="2">
    <source>
        <dbReference type="EMBL" id="RLV94413.1"/>
    </source>
</evidence>
<organism evidence="2 3">
    <name type="scientific">Chloebia gouldiae</name>
    <name type="common">Gouldian finch</name>
    <name type="synonym">Erythrura gouldiae</name>
    <dbReference type="NCBI Taxonomy" id="44316"/>
    <lineage>
        <taxon>Eukaryota</taxon>
        <taxon>Metazoa</taxon>
        <taxon>Chordata</taxon>
        <taxon>Craniata</taxon>
        <taxon>Vertebrata</taxon>
        <taxon>Euteleostomi</taxon>
        <taxon>Archelosauria</taxon>
        <taxon>Archosauria</taxon>
        <taxon>Dinosauria</taxon>
        <taxon>Saurischia</taxon>
        <taxon>Theropoda</taxon>
        <taxon>Coelurosauria</taxon>
        <taxon>Aves</taxon>
        <taxon>Neognathae</taxon>
        <taxon>Neoaves</taxon>
        <taxon>Telluraves</taxon>
        <taxon>Australaves</taxon>
        <taxon>Passeriformes</taxon>
        <taxon>Passeroidea</taxon>
        <taxon>Passeridae</taxon>
        <taxon>Chloebia</taxon>
    </lineage>
</organism>
<protein>
    <submittedName>
        <fullName evidence="2">Uncharacterized protein</fullName>
    </submittedName>
</protein>
<dbReference type="AlphaFoldDB" id="A0A3L8S2X8"/>
<proteinExistence type="predicted"/>
<reference evidence="2 3" key="1">
    <citation type="journal article" date="2018" name="Proc. R. Soc. B">
        <title>A non-coding region near Follistatin controls head colour polymorphism in the Gouldian finch.</title>
        <authorList>
            <person name="Toomey M.B."/>
            <person name="Marques C.I."/>
            <person name="Andrade P."/>
            <person name="Araujo P.M."/>
            <person name="Sabatino S."/>
            <person name="Gazda M.A."/>
            <person name="Afonso S."/>
            <person name="Lopes R.J."/>
            <person name="Corbo J.C."/>
            <person name="Carneiro M."/>
        </authorList>
    </citation>
    <scope>NUCLEOTIDE SEQUENCE [LARGE SCALE GENOMIC DNA]</scope>
    <source>
        <strain evidence="2">Red01</strain>
        <tissue evidence="2">Muscle</tissue>
    </source>
</reference>
<sequence>MAPRPSRTAGGRQPGSSGTAGTHGRGFPAALEPGQLWGGGGGSQKFTRWEATSRCRQQHSAARIAELLLILHLGEAESSVVPSLRKTHQW</sequence>
<name>A0A3L8S2X8_CHLGU</name>
<evidence type="ECO:0000313" key="3">
    <source>
        <dbReference type="Proteomes" id="UP000276834"/>
    </source>
</evidence>
<evidence type="ECO:0000256" key="1">
    <source>
        <dbReference type="SAM" id="MobiDB-lite"/>
    </source>
</evidence>
<comment type="caution">
    <text evidence="2">The sequence shown here is derived from an EMBL/GenBank/DDBJ whole genome shotgun (WGS) entry which is preliminary data.</text>
</comment>
<accession>A0A3L8S2X8</accession>
<feature type="region of interest" description="Disordered" evidence="1">
    <location>
        <begin position="1"/>
        <end position="45"/>
    </location>
</feature>